<evidence type="ECO:0000259" key="10">
    <source>
        <dbReference type="Pfam" id="PF08801"/>
    </source>
</evidence>
<name>A0A6A6UP36_9PEZI</name>
<sequence>MFSPEPVTEPASLRNNPRRRRRNDVDSTLRQPRKRSRIASDSFTASTNGRTVSTRSSGANGTNTNGVNGSAMNGHANGTELVMRDSRVVSTGTPRSIKDTNTTLTRNKKFTATSVPAVPDKLKKNPHASFKAFFRSRPASTLAIAVTHESILIWDCTLPTSSPHTKSLSLPYPVKSSEQLPLATLVSNASKNLGLVVVYPTTGKITYWEDIDSAETLKLFEQRRHGVEGVIKLYSGESVEELVDVESAGLIIVTSSGRLAHLTLQDTYGHPQIEMEFLKTTSKSSFFGDIVQVFQGISRNKLSAVKTRPLAKSKVEVIALTVEGVFKIWEVREAGQSAYIGEIESSEEVRDELSRAGLLDSSAKIGLQFVDLAISSGYGNQLARNGDASHVPIEAALLVQLNTASENQFIILDITLGGAKAHVHRIFPITSWKPSQPADTSVKLIIPTPDHTAFIVDEKTVVVVSYPPRAAVEDDEDDEDAAAAVPAFYHDVIHFKTERGGQIIASSAEFGNKKFQPHHSNLLLFTKTAGEIRISADAYNGEASQGRFRLPLPLSKIEQAVFFGTIPNNVVDLYDLSSFKYSGADIETAALATSTRILTTRTDYLQEGAGSMEQHLVIRMKALQDLADFLKKHCSPLSRSAKWKLLSDAERLATARAIWKTQDRRLSNSREQITLLDEGIDAALNTFSDEANGHTETTDSLRYWFSKKLDNLERIFPICFHIIKEQNRNETLHSADFLRLVPQMNELFTVGLGTAYDFRQRNASQYGLGNEELDGGVLLAGFEDLHRFWTSSDDVIKALSWSIKLTHDLTMEYFISNSSTHSEATMEVVDSITQDMEAVIRLSCKGYVESYSWLTSQSDEELKHKGAETKKRFEATIRQHQIVFLYEMGHFDGALALAEEFADIPALVELALQELDRQNTLQRQIPKPKAGRPQPESSLDKIEAKIKHYFRKFGQQFAQPFYEGQVSSQRLADLIDRDLGTKESRTEFLRSDPAYAKISWINEVSKEGNMLYAAKNLTDVAHSRESNAWSRKIELSMAKLALLCLPQQVQADATFENSATDSTALAIEELTAQNQRDTVISRIQAQLYEAVQPFTIDATDEEAKLQNIVTIFASHIEEEQPALTQLLKLGFSDLLSHRVMAPESLIDLLTLFDNNEIQADSPIYRKDFYLALQVLEAASADMESHTVDTVRNLIWKRCIVAQDWNDYGKTDGMSDEQWAAVISQTSVFHTIKYGVAEGFFSPPLDASIPYPSTVLGAGSSLNDFEHRFPTDDLRAPIAKDNVHDDNQLQEYINKVNLDDMWGSIREKAVDAAEADGTEKMNREQRYHDWQMDWRQGSPRAEEEEEEYDEEEDEGVELDYIKEEDEDVMDGDVVQGIESQSGYEDEDVEMEG</sequence>
<dbReference type="Pfam" id="PF08801">
    <property type="entry name" value="Nucleoporin_N"/>
    <property type="match status" value="1"/>
</dbReference>
<dbReference type="PANTHER" id="PTHR13405">
    <property type="entry name" value="NUCLEAR PORE COMPLEX PROTEIN NUP133"/>
    <property type="match status" value="1"/>
</dbReference>
<dbReference type="GO" id="GO:0000972">
    <property type="term" value="P:transcription-dependent tethering of RNA polymerase II gene DNA at nuclear periphery"/>
    <property type="evidence" value="ECO:0007669"/>
    <property type="project" value="TreeGrafter"/>
</dbReference>
<evidence type="ECO:0000256" key="2">
    <source>
        <dbReference type="ARBA" id="ARBA00005569"/>
    </source>
</evidence>
<reference evidence="11" key="1">
    <citation type="journal article" date="2020" name="Stud. Mycol.">
        <title>101 Dothideomycetes genomes: a test case for predicting lifestyles and emergence of pathogens.</title>
        <authorList>
            <person name="Haridas S."/>
            <person name="Albert R."/>
            <person name="Binder M."/>
            <person name="Bloem J."/>
            <person name="Labutti K."/>
            <person name="Salamov A."/>
            <person name="Andreopoulos B."/>
            <person name="Baker S."/>
            <person name="Barry K."/>
            <person name="Bills G."/>
            <person name="Bluhm B."/>
            <person name="Cannon C."/>
            <person name="Castanera R."/>
            <person name="Culley D."/>
            <person name="Daum C."/>
            <person name="Ezra D."/>
            <person name="Gonzalez J."/>
            <person name="Henrissat B."/>
            <person name="Kuo A."/>
            <person name="Liang C."/>
            <person name="Lipzen A."/>
            <person name="Lutzoni F."/>
            <person name="Magnuson J."/>
            <person name="Mondo S."/>
            <person name="Nolan M."/>
            <person name="Ohm R."/>
            <person name="Pangilinan J."/>
            <person name="Park H.-J."/>
            <person name="Ramirez L."/>
            <person name="Alfaro M."/>
            <person name="Sun H."/>
            <person name="Tritt A."/>
            <person name="Yoshinaga Y."/>
            <person name="Zwiers L.-H."/>
            <person name="Turgeon B."/>
            <person name="Goodwin S."/>
            <person name="Spatafora J."/>
            <person name="Crous P."/>
            <person name="Grigoriev I."/>
        </authorList>
    </citation>
    <scope>NUCLEOTIDE SEQUENCE</scope>
    <source>
        <strain evidence="11">CBS 115976</strain>
    </source>
</reference>
<dbReference type="GO" id="GO:0016973">
    <property type="term" value="P:poly(A)+ mRNA export from nucleus"/>
    <property type="evidence" value="ECO:0007669"/>
    <property type="project" value="TreeGrafter"/>
</dbReference>
<dbReference type="GO" id="GO:0006606">
    <property type="term" value="P:protein import into nucleus"/>
    <property type="evidence" value="ECO:0007669"/>
    <property type="project" value="TreeGrafter"/>
</dbReference>
<evidence type="ECO:0000259" key="9">
    <source>
        <dbReference type="Pfam" id="PF03177"/>
    </source>
</evidence>
<dbReference type="InterPro" id="IPR014908">
    <property type="entry name" value="Nucleoporin_Nup133/Nup155_N"/>
</dbReference>
<keyword evidence="4" id="KW-0509">mRNA transport</keyword>
<feature type="domain" description="Nucleoporin Nup133/Nup155-like N-terminal" evidence="10">
    <location>
        <begin position="105"/>
        <end position="530"/>
    </location>
</feature>
<protein>
    <submittedName>
        <fullName evidence="11">Uncharacterized protein</fullName>
    </submittedName>
</protein>
<keyword evidence="6" id="KW-0811">Translocation</keyword>
<dbReference type="EMBL" id="MU004231">
    <property type="protein sequence ID" value="KAF2673187.1"/>
    <property type="molecule type" value="Genomic_DNA"/>
</dbReference>
<organism evidence="11 12">
    <name type="scientific">Microthyrium microscopicum</name>
    <dbReference type="NCBI Taxonomy" id="703497"/>
    <lineage>
        <taxon>Eukaryota</taxon>
        <taxon>Fungi</taxon>
        <taxon>Dikarya</taxon>
        <taxon>Ascomycota</taxon>
        <taxon>Pezizomycotina</taxon>
        <taxon>Dothideomycetes</taxon>
        <taxon>Dothideomycetes incertae sedis</taxon>
        <taxon>Microthyriales</taxon>
        <taxon>Microthyriaceae</taxon>
        <taxon>Microthyrium</taxon>
    </lineage>
</organism>
<dbReference type="Gene3D" id="1.25.40.700">
    <property type="match status" value="1"/>
</dbReference>
<dbReference type="GO" id="GO:0017056">
    <property type="term" value="F:structural constituent of nuclear pore"/>
    <property type="evidence" value="ECO:0007669"/>
    <property type="project" value="InterPro"/>
</dbReference>
<feature type="compositionally biased region" description="Low complexity" evidence="8">
    <location>
        <begin position="53"/>
        <end position="70"/>
    </location>
</feature>
<accession>A0A6A6UP36</accession>
<keyword evidence="7" id="KW-0539">Nucleus</keyword>
<evidence type="ECO:0000256" key="3">
    <source>
        <dbReference type="ARBA" id="ARBA00022448"/>
    </source>
</evidence>
<gene>
    <name evidence="11" type="ORF">BT63DRAFT_148730</name>
</gene>
<dbReference type="GO" id="GO:0031080">
    <property type="term" value="C:nuclear pore outer ring"/>
    <property type="evidence" value="ECO:0007669"/>
    <property type="project" value="TreeGrafter"/>
</dbReference>
<keyword evidence="5" id="KW-0653">Protein transport</keyword>
<evidence type="ECO:0000256" key="5">
    <source>
        <dbReference type="ARBA" id="ARBA00022927"/>
    </source>
</evidence>
<dbReference type="InterPro" id="IPR037624">
    <property type="entry name" value="Nup133-like"/>
</dbReference>
<keyword evidence="12" id="KW-1185">Reference proteome</keyword>
<dbReference type="Gene3D" id="2.130.10.10">
    <property type="entry name" value="YVTN repeat-like/Quinoprotein amine dehydrogenase"/>
    <property type="match status" value="1"/>
</dbReference>
<dbReference type="Proteomes" id="UP000799302">
    <property type="component" value="Unassembled WGS sequence"/>
</dbReference>
<dbReference type="InterPro" id="IPR015943">
    <property type="entry name" value="WD40/YVTN_repeat-like_dom_sf"/>
</dbReference>
<evidence type="ECO:0000256" key="6">
    <source>
        <dbReference type="ARBA" id="ARBA00023010"/>
    </source>
</evidence>
<dbReference type="SUPFAM" id="SSF117289">
    <property type="entry name" value="Nucleoporin domain"/>
    <property type="match status" value="1"/>
</dbReference>
<dbReference type="Pfam" id="PF03177">
    <property type="entry name" value="Nucleoporin_C"/>
    <property type="match status" value="1"/>
</dbReference>
<evidence type="ECO:0000313" key="12">
    <source>
        <dbReference type="Proteomes" id="UP000799302"/>
    </source>
</evidence>
<evidence type="ECO:0000256" key="8">
    <source>
        <dbReference type="SAM" id="MobiDB-lite"/>
    </source>
</evidence>
<dbReference type="OrthoDB" id="103454at2759"/>
<proteinExistence type="inferred from homology"/>
<evidence type="ECO:0000256" key="7">
    <source>
        <dbReference type="ARBA" id="ARBA00023242"/>
    </source>
</evidence>
<evidence type="ECO:0000256" key="1">
    <source>
        <dbReference type="ARBA" id="ARBA00004259"/>
    </source>
</evidence>
<feature type="region of interest" description="Disordered" evidence="8">
    <location>
        <begin position="1"/>
        <end position="72"/>
    </location>
</feature>
<comment type="similarity">
    <text evidence="2">Belongs to the nucleoporin Nup133 family.</text>
</comment>
<keyword evidence="3" id="KW-0813">Transport</keyword>
<feature type="compositionally biased region" description="Acidic residues" evidence="8">
    <location>
        <begin position="1341"/>
        <end position="1355"/>
    </location>
</feature>
<dbReference type="PANTHER" id="PTHR13405:SF11">
    <property type="entry name" value="NUCLEAR PORE COMPLEX PROTEIN NUP133"/>
    <property type="match status" value="1"/>
</dbReference>
<evidence type="ECO:0000256" key="4">
    <source>
        <dbReference type="ARBA" id="ARBA00022816"/>
    </source>
</evidence>
<dbReference type="InterPro" id="IPR007187">
    <property type="entry name" value="Nucleoporin_Nup133/Nup155_C"/>
</dbReference>
<feature type="region of interest" description="Disordered" evidence="8">
    <location>
        <begin position="1331"/>
        <end position="1355"/>
    </location>
</feature>
<feature type="domain" description="Nucleoporin Nup133/Nup155-like C-terminal" evidence="9">
    <location>
        <begin position="645"/>
        <end position="1299"/>
    </location>
</feature>
<dbReference type="Gene3D" id="1.20.58.1380">
    <property type="match status" value="1"/>
</dbReference>
<comment type="subcellular location">
    <subcellularLocation>
        <location evidence="1">Nucleus envelope</location>
    </subcellularLocation>
</comment>
<evidence type="ECO:0000313" key="11">
    <source>
        <dbReference type="EMBL" id="KAF2673187.1"/>
    </source>
</evidence>
<feature type="compositionally biased region" description="Polar residues" evidence="8">
    <location>
        <begin position="39"/>
        <end position="52"/>
    </location>
</feature>